<dbReference type="STRING" id="452652.KSE_71650"/>
<name>E4NIX3_KITSK</name>
<dbReference type="InterPro" id="IPR011051">
    <property type="entry name" value="RmlC_Cupin_sf"/>
</dbReference>
<reference evidence="2 3" key="1">
    <citation type="journal article" date="2010" name="DNA Res.">
        <title>Genome sequence of Kitasatospora setae NBRC 14216T: an evolutionary snapshot of the family Streptomycetaceae.</title>
        <authorList>
            <person name="Ichikawa N."/>
            <person name="Oguchi A."/>
            <person name="Ikeda H."/>
            <person name="Ishikawa J."/>
            <person name="Kitani S."/>
            <person name="Watanabe Y."/>
            <person name="Nakamura S."/>
            <person name="Katano Y."/>
            <person name="Kishi E."/>
            <person name="Sasagawa M."/>
            <person name="Ankai A."/>
            <person name="Fukui S."/>
            <person name="Hashimoto Y."/>
            <person name="Kamata S."/>
            <person name="Otoguro M."/>
            <person name="Tanikawa S."/>
            <person name="Nihira T."/>
            <person name="Horinouchi S."/>
            <person name="Ohnishi Y."/>
            <person name="Hayakawa M."/>
            <person name="Kuzuyama T."/>
            <person name="Arisawa A."/>
            <person name="Nomoto F."/>
            <person name="Miura H."/>
            <person name="Takahashi Y."/>
            <person name="Fujita N."/>
        </authorList>
    </citation>
    <scope>NUCLEOTIDE SEQUENCE [LARGE SCALE GENOMIC DNA]</scope>
    <source>
        <strain evidence="3">ATCC 33774 / DSM 43861 / JCM 3304 / KCC A-0304 / NBRC 14216 / KM-6054</strain>
    </source>
</reference>
<dbReference type="Proteomes" id="UP000007076">
    <property type="component" value="Chromosome"/>
</dbReference>
<dbReference type="AlphaFoldDB" id="E4NIX3"/>
<dbReference type="PATRIC" id="fig|452652.3.peg.7203"/>
<sequence>MREALGPRGEECVVNPIDLAEAAAELPLAWNSRALARVGEASVKVLRMDDLPLSAECHEVDEALLVLDGRLELEVDGAPLTVRAGELCVVAAGAVHAVRPGSRGTLVIVEAAEG</sequence>
<dbReference type="Gene3D" id="2.60.120.10">
    <property type="entry name" value="Jelly Rolls"/>
    <property type="match status" value="1"/>
</dbReference>
<dbReference type="eggNOG" id="COG0662">
    <property type="taxonomic scope" value="Bacteria"/>
</dbReference>
<accession>E4NIX3</accession>
<dbReference type="InterPro" id="IPR013096">
    <property type="entry name" value="Cupin_2"/>
</dbReference>
<keyword evidence="3" id="KW-1185">Reference proteome</keyword>
<proteinExistence type="predicted"/>
<gene>
    <name evidence="2" type="ordered locus">KSE_71650</name>
</gene>
<dbReference type="EMBL" id="AP010968">
    <property type="protein sequence ID" value="BAJ32921.1"/>
    <property type="molecule type" value="Genomic_DNA"/>
</dbReference>
<feature type="domain" description="Cupin type-2" evidence="1">
    <location>
        <begin position="56"/>
        <end position="102"/>
    </location>
</feature>
<evidence type="ECO:0000313" key="2">
    <source>
        <dbReference type="EMBL" id="BAJ32921.1"/>
    </source>
</evidence>
<dbReference type="KEGG" id="ksk:KSE_71650"/>
<protein>
    <recommendedName>
        <fullName evidence="1">Cupin type-2 domain-containing protein</fullName>
    </recommendedName>
</protein>
<evidence type="ECO:0000259" key="1">
    <source>
        <dbReference type="Pfam" id="PF07883"/>
    </source>
</evidence>
<dbReference type="HOGENOM" id="CLU_131430_2_0_11"/>
<dbReference type="SUPFAM" id="SSF51182">
    <property type="entry name" value="RmlC-like cupins"/>
    <property type="match status" value="1"/>
</dbReference>
<dbReference type="InterPro" id="IPR014710">
    <property type="entry name" value="RmlC-like_jellyroll"/>
</dbReference>
<organism evidence="2 3">
    <name type="scientific">Kitasatospora setae (strain ATCC 33774 / DSM 43861 / JCM 3304 / KCC A-0304 / NBRC 14216 / KM-6054)</name>
    <name type="common">Streptomyces setae</name>
    <dbReference type="NCBI Taxonomy" id="452652"/>
    <lineage>
        <taxon>Bacteria</taxon>
        <taxon>Bacillati</taxon>
        <taxon>Actinomycetota</taxon>
        <taxon>Actinomycetes</taxon>
        <taxon>Kitasatosporales</taxon>
        <taxon>Streptomycetaceae</taxon>
        <taxon>Kitasatospora</taxon>
    </lineage>
</organism>
<evidence type="ECO:0000313" key="3">
    <source>
        <dbReference type="Proteomes" id="UP000007076"/>
    </source>
</evidence>
<dbReference type="Pfam" id="PF07883">
    <property type="entry name" value="Cupin_2"/>
    <property type="match status" value="1"/>
</dbReference>